<dbReference type="PANTHER" id="PTHR42915:SF1">
    <property type="entry name" value="PEPTIDOGLYCAN BETA-N-ACETYLMURAMIDASE NAMZ"/>
    <property type="match status" value="1"/>
</dbReference>
<dbReference type="AlphaFoldDB" id="A0A8T0GQQ1"/>
<evidence type="ECO:0000313" key="4">
    <source>
        <dbReference type="Proteomes" id="UP000822688"/>
    </source>
</evidence>
<evidence type="ECO:0008006" key="5">
    <source>
        <dbReference type="Google" id="ProtNLM"/>
    </source>
</evidence>
<dbReference type="Gene3D" id="3.90.1150.140">
    <property type="match status" value="1"/>
</dbReference>
<dbReference type="Proteomes" id="UP000822688">
    <property type="component" value="Chromosome 10"/>
</dbReference>
<accession>A0A8T0GQQ1</accession>
<dbReference type="Pfam" id="PF07075">
    <property type="entry name" value="NamZ_N"/>
    <property type="match status" value="1"/>
</dbReference>
<organism evidence="3 4">
    <name type="scientific">Ceratodon purpureus</name>
    <name type="common">Fire moss</name>
    <name type="synonym">Dicranum purpureum</name>
    <dbReference type="NCBI Taxonomy" id="3225"/>
    <lineage>
        <taxon>Eukaryota</taxon>
        <taxon>Viridiplantae</taxon>
        <taxon>Streptophyta</taxon>
        <taxon>Embryophyta</taxon>
        <taxon>Bryophyta</taxon>
        <taxon>Bryophytina</taxon>
        <taxon>Bryopsida</taxon>
        <taxon>Dicranidae</taxon>
        <taxon>Pseudoditrichales</taxon>
        <taxon>Ditrichaceae</taxon>
        <taxon>Ceratodon</taxon>
    </lineage>
</organism>
<sequence>MGQAMRKHGELEGDAVPVRTGIDVLLARNFDLLRGAKVGVITNATGVFQNMVHLVDVLHNAEGVDMVAIFGPEHGFRSAVPEGSSEAFYVDKRTRVPVYDTYQKSGKKLMKLFEAAGVDLLLFDIQDVGARFYTYIWTLYDHMVAAAMSERPIKIVVTDRPNPLGGVVADGPVMEPAYSSFVGRKAIALRHGMTVGELARLFNAEFVVMDAGKQVDLEVVSMEGWHRSMLFFETKLVWVPPSPNIPSANSALLYMGMCLFEGTNCSEGRGTALPFELIGASYIDEKLISYLQQQDCPGVLFREACFQPFCSKFSGTTINGIQTHILDYNAVNPLRTALTLIAALHKLYPDKFRWRQDGKSFWLDVLVGNNVVREMLSKGATADEVMASWQDDVVWFGATRSKYLLYN</sequence>
<dbReference type="GO" id="GO:0033922">
    <property type="term" value="F:peptidoglycan beta-N-acetylmuramidase activity"/>
    <property type="evidence" value="ECO:0007669"/>
    <property type="project" value="InterPro"/>
</dbReference>
<dbReference type="PIRSF" id="PIRSF016719">
    <property type="entry name" value="UCP016719"/>
    <property type="match status" value="1"/>
</dbReference>
<gene>
    <name evidence="3" type="ORF">KC19_10G096600</name>
</gene>
<dbReference type="PANTHER" id="PTHR42915">
    <property type="entry name" value="HYPOTHETICAL 460 KDA PROTEIN IN FEUA-SIGW INTERGENIC REGION [PRECURSOR]"/>
    <property type="match status" value="1"/>
</dbReference>
<comment type="caution">
    <text evidence="3">The sequence shown here is derived from an EMBL/GenBank/DDBJ whole genome shotgun (WGS) entry which is preliminary data.</text>
</comment>
<keyword evidence="4" id="KW-1185">Reference proteome</keyword>
<reference evidence="3" key="1">
    <citation type="submission" date="2020-06" db="EMBL/GenBank/DDBJ databases">
        <title>WGS assembly of Ceratodon purpureus strain R40.</title>
        <authorList>
            <person name="Carey S.B."/>
            <person name="Jenkins J."/>
            <person name="Shu S."/>
            <person name="Lovell J.T."/>
            <person name="Sreedasyam A."/>
            <person name="Maumus F."/>
            <person name="Tiley G.P."/>
            <person name="Fernandez-Pozo N."/>
            <person name="Barry K."/>
            <person name="Chen C."/>
            <person name="Wang M."/>
            <person name="Lipzen A."/>
            <person name="Daum C."/>
            <person name="Saski C.A."/>
            <person name="Payton A.C."/>
            <person name="Mcbreen J.C."/>
            <person name="Conrad R.E."/>
            <person name="Kollar L.M."/>
            <person name="Olsson S."/>
            <person name="Huttunen S."/>
            <person name="Landis J.B."/>
            <person name="Wickett N.J."/>
            <person name="Johnson M.G."/>
            <person name="Rensing S.A."/>
            <person name="Grimwood J."/>
            <person name="Schmutz J."/>
            <person name="Mcdaniel S.F."/>
        </authorList>
    </citation>
    <scope>NUCLEOTIDE SEQUENCE</scope>
    <source>
        <strain evidence="3">R40</strain>
    </source>
</reference>
<feature type="domain" description="Peptidoglycan beta-N-acetylmuramidase NamZ C-terminal" evidence="2">
    <location>
        <begin position="252"/>
        <end position="406"/>
    </location>
</feature>
<dbReference type="InterPro" id="IPR048502">
    <property type="entry name" value="NamZ_N"/>
</dbReference>
<dbReference type="Pfam" id="PF20732">
    <property type="entry name" value="NamZ_C"/>
    <property type="match status" value="1"/>
</dbReference>
<dbReference type="EMBL" id="CM026431">
    <property type="protein sequence ID" value="KAG0559322.1"/>
    <property type="molecule type" value="Genomic_DNA"/>
</dbReference>
<dbReference type="Gene3D" id="3.40.50.12170">
    <property type="entry name" value="Uncharacterised protein PF07075, DUF1343"/>
    <property type="match status" value="1"/>
</dbReference>
<evidence type="ECO:0000259" key="1">
    <source>
        <dbReference type="Pfam" id="PF07075"/>
    </source>
</evidence>
<dbReference type="InterPro" id="IPR048503">
    <property type="entry name" value="NamZ_C"/>
</dbReference>
<proteinExistence type="predicted"/>
<dbReference type="InterPro" id="IPR008302">
    <property type="entry name" value="NamZ"/>
</dbReference>
<evidence type="ECO:0000313" key="3">
    <source>
        <dbReference type="EMBL" id="KAG0559322.1"/>
    </source>
</evidence>
<evidence type="ECO:0000259" key="2">
    <source>
        <dbReference type="Pfam" id="PF20732"/>
    </source>
</evidence>
<feature type="domain" description="Peptidoglycan beta-N-acetylmuramidase NamZ N-terminal" evidence="1">
    <location>
        <begin position="38"/>
        <end position="248"/>
    </location>
</feature>
<name>A0A8T0GQQ1_CERPU</name>
<protein>
    <recommendedName>
        <fullName evidence="5">DUF1343 domain-containing protein</fullName>
    </recommendedName>
</protein>